<keyword evidence="2" id="KW-1133">Transmembrane helix</keyword>
<dbReference type="EMBL" id="ML211245">
    <property type="protein sequence ID" value="TFK85567.1"/>
    <property type="molecule type" value="Genomic_DNA"/>
</dbReference>
<evidence type="ECO:0000256" key="2">
    <source>
        <dbReference type="SAM" id="Phobius"/>
    </source>
</evidence>
<feature type="transmembrane region" description="Helical" evidence="2">
    <location>
        <begin position="16"/>
        <end position="40"/>
    </location>
</feature>
<reference evidence="3 4" key="1">
    <citation type="journal article" date="2019" name="Nat. Ecol. Evol.">
        <title>Megaphylogeny resolves global patterns of mushroom evolution.</title>
        <authorList>
            <person name="Varga T."/>
            <person name="Krizsan K."/>
            <person name="Foldi C."/>
            <person name="Dima B."/>
            <person name="Sanchez-Garcia M."/>
            <person name="Sanchez-Ramirez S."/>
            <person name="Szollosi G.J."/>
            <person name="Szarkandi J.G."/>
            <person name="Papp V."/>
            <person name="Albert L."/>
            <person name="Andreopoulos W."/>
            <person name="Angelini C."/>
            <person name="Antonin V."/>
            <person name="Barry K.W."/>
            <person name="Bougher N.L."/>
            <person name="Buchanan P."/>
            <person name="Buyck B."/>
            <person name="Bense V."/>
            <person name="Catcheside P."/>
            <person name="Chovatia M."/>
            <person name="Cooper J."/>
            <person name="Damon W."/>
            <person name="Desjardin D."/>
            <person name="Finy P."/>
            <person name="Geml J."/>
            <person name="Haridas S."/>
            <person name="Hughes K."/>
            <person name="Justo A."/>
            <person name="Karasinski D."/>
            <person name="Kautmanova I."/>
            <person name="Kiss B."/>
            <person name="Kocsube S."/>
            <person name="Kotiranta H."/>
            <person name="LaButti K.M."/>
            <person name="Lechner B.E."/>
            <person name="Liimatainen K."/>
            <person name="Lipzen A."/>
            <person name="Lukacs Z."/>
            <person name="Mihaltcheva S."/>
            <person name="Morgado L.N."/>
            <person name="Niskanen T."/>
            <person name="Noordeloos M.E."/>
            <person name="Ohm R.A."/>
            <person name="Ortiz-Santana B."/>
            <person name="Ovrebo C."/>
            <person name="Racz N."/>
            <person name="Riley R."/>
            <person name="Savchenko A."/>
            <person name="Shiryaev A."/>
            <person name="Soop K."/>
            <person name="Spirin V."/>
            <person name="Szebenyi C."/>
            <person name="Tomsovsky M."/>
            <person name="Tulloss R.E."/>
            <person name="Uehling J."/>
            <person name="Grigoriev I.V."/>
            <person name="Vagvolgyi C."/>
            <person name="Papp T."/>
            <person name="Martin F.M."/>
            <person name="Miettinen O."/>
            <person name="Hibbett D.S."/>
            <person name="Nagy L.G."/>
        </authorList>
    </citation>
    <scope>NUCLEOTIDE SEQUENCE [LARGE SCALE GENOMIC DNA]</scope>
    <source>
        <strain evidence="3 4">HHB13444</strain>
    </source>
</reference>
<feature type="compositionally biased region" description="Polar residues" evidence="1">
    <location>
        <begin position="73"/>
        <end position="87"/>
    </location>
</feature>
<accession>A0A5C3P9H6</accession>
<dbReference type="Proteomes" id="UP000308197">
    <property type="component" value="Unassembled WGS sequence"/>
</dbReference>
<gene>
    <name evidence="3" type="ORF">K466DRAFT_183452</name>
</gene>
<proteinExistence type="predicted"/>
<protein>
    <submittedName>
        <fullName evidence="3">Uncharacterized protein</fullName>
    </submittedName>
</protein>
<dbReference type="AlphaFoldDB" id="A0A5C3P9H6"/>
<evidence type="ECO:0000313" key="3">
    <source>
        <dbReference type="EMBL" id="TFK85567.1"/>
    </source>
</evidence>
<sequence length="113" mass="11933">MCPSATSRSLLGRNTFVSVAVVFVALSVQGMYALLLCSLLSLPAVSSLHSAVVVTAAASHCDSRNRSPARLIKTSSMASQRSTSTHSCAARFHRSSSEHSLYPHLSTELGPSQ</sequence>
<evidence type="ECO:0000313" key="4">
    <source>
        <dbReference type="Proteomes" id="UP000308197"/>
    </source>
</evidence>
<evidence type="ECO:0000256" key="1">
    <source>
        <dbReference type="SAM" id="MobiDB-lite"/>
    </source>
</evidence>
<dbReference type="InParanoid" id="A0A5C3P9H6"/>
<organism evidence="3 4">
    <name type="scientific">Polyporus arcularius HHB13444</name>
    <dbReference type="NCBI Taxonomy" id="1314778"/>
    <lineage>
        <taxon>Eukaryota</taxon>
        <taxon>Fungi</taxon>
        <taxon>Dikarya</taxon>
        <taxon>Basidiomycota</taxon>
        <taxon>Agaricomycotina</taxon>
        <taxon>Agaricomycetes</taxon>
        <taxon>Polyporales</taxon>
        <taxon>Polyporaceae</taxon>
        <taxon>Polyporus</taxon>
    </lineage>
</organism>
<feature type="region of interest" description="Disordered" evidence="1">
    <location>
        <begin position="70"/>
        <end position="113"/>
    </location>
</feature>
<keyword evidence="4" id="KW-1185">Reference proteome</keyword>
<name>A0A5C3P9H6_9APHY</name>
<keyword evidence="2" id="KW-0812">Transmembrane</keyword>
<keyword evidence="2" id="KW-0472">Membrane</keyword>